<name>A0AAV9S498_9TELE</name>
<reference evidence="1 2" key="1">
    <citation type="submission" date="2021-06" db="EMBL/GenBank/DDBJ databases">
        <authorList>
            <person name="Palmer J.M."/>
        </authorList>
    </citation>
    <scope>NUCLEOTIDE SEQUENCE [LARGE SCALE GENOMIC DNA]</scope>
    <source>
        <strain evidence="1 2">MEX-2019</strain>
        <tissue evidence="1">Muscle</tissue>
    </source>
</reference>
<dbReference type="EMBL" id="JAHHUM010000914">
    <property type="protein sequence ID" value="KAK5615985.1"/>
    <property type="molecule type" value="Genomic_DNA"/>
</dbReference>
<proteinExistence type="predicted"/>
<protein>
    <submittedName>
        <fullName evidence="1">Uncharacterized protein</fullName>
    </submittedName>
</protein>
<gene>
    <name evidence="1" type="ORF">CRENBAI_019458</name>
</gene>
<keyword evidence="2" id="KW-1185">Reference proteome</keyword>
<sequence>MILNKSNTKALKKLHSPVKADEHNCSVVLPAVCHLLWIMEVSEDDLAEMVKFNETFKAEMEKPKVTTLDPWFKNLNS</sequence>
<evidence type="ECO:0000313" key="2">
    <source>
        <dbReference type="Proteomes" id="UP001311232"/>
    </source>
</evidence>
<accession>A0AAV9S498</accession>
<dbReference type="Proteomes" id="UP001311232">
    <property type="component" value="Unassembled WGS sequence"/>
</dbReference>
<organism evidence="1 2">
    <name type="scientific">Crenichthys baileyi</name>
    <name type="common">White River springfish</name>
    <dbReference type="NCBI Taxonomy" id="28760"/>
    <lineage>
        <taxon>Eukaryota</taxon>
        <taxon>Metazoa</taxon>
        <taxon>Chordata</taxon>
        <taxon>Craniata</taxon>
        <taxon>Vertebrata</taxon>
        <taxon>Euteleostomi</taxon>
        <taxon>Actinopterygii</taxon>
        <taxon>Neopterygii</taxon>
        <taxon>Teleostei</taxon>
        <taxon>Neoteleostei</taxon>
        <taxon>Acanthomorphata</taxon>
        <taxon>Ovalentaria</taxon>
        <taxon>Atherinomorphae</taxon>
        <taxon>Cyprinodontiformes</taxon>
        <taxon>Goodeidae</taxon>
        <taxon>Crenichthys</taxon>
    </lineage>
</organism>
<comment type="caution">
    <text evidence="1">The sequence shown here is derived from an EMBL/GenBank/DDBJ whole genome shotgun (WGS) entry which is preliminary data.</text>
</comment>
<evidence type="ECO:0000313" key="1">
    <source>
        <dbReference type="EMBL" id="KAK5615985.1"/>
    </source>
</evidence>
<dbReference type="AlphaFoldDB" id="A0AAV9S498"/>